<gene>
    <name evidence="2" type="ORF">D7B24_000281</name>
</gene>
<organism evidence="2 3">
    <name type="scientific">Verticillium nonalfalfae</name>
    <dbReference type="NCBI Taxonomy" id="1051616"/>
    <lineage>
        <taxon>Eukaryota</taxon>
        <taxon>Fungi</taxon>
        <taxon>Dikarya</taxon>
        <taxon>Ascomycota</taxon>
        <taxon>Pezizomycotina</taxon>
        <taxon>Sordariomycetes</taxon>
        <taxon>Hypocreomycetidae</taxon>
        <taxon>Glomerellales</taxon>
        <taxon>Plectosphaerellaceae</taxon>
        <taxon>Verticillium</taxon>
    </lineage>
</organism>
<reference evidence="2 3" key="1">
    <citation type="submission" date="2018-10" db="EMBL/GenBank/DDBJ databases">
        <title>Genome sequence of Verticillium nonalfalfae VnAa140.</title>
        <authorList>
            <person name="Stajich J.E."/>
            <person name="Kasson M.T."/>
        </authorList>
    </citation>
    <scope>NUCLEOTIDE SEQUENCE [LARGE SCALE GENOMIC DNA]</scope>
    <source>
        <strain evidence="2 3">VnAa140</strain>
    </source>
</reference>
<dbReference type="EMBL" id="RBVV01000010">
    <property type="protein sequence ID" value="RNJ60086.1"/>
    <property type="molecule type" value="Genomic_DNA"/>
</dbReference>
<comment type="caution">
    <text evidence="2">The sequence shown here is derived from an EMBL/GenBank/DDBJ whole genome shotgun (WGS) entry which is preliminary data.</text>
</comment>
<name>A0A3M9YJW1_9PEZI</name>
<dbReference type="Proteomes" id="UP000267145">
    <property type="component" value="Unassembled WGS sequence"/>
</dbReference>
<sequence length="196" mass="22280">MCNPTDVVYLCHGGTFCQGGPNGTRAVTAVKPWMDRGAIRRPRQPFQLCEYTKAQSGRYHNFASEELGIDGFQPTRLLSPIMARINQGCRKAEAAQVVAKDGWEWTADSGRWWSWQQCHAYFAANMSRDMMAWEASIVKDAYDSVSELDRWTAEMQRVNPGVFDDLERWREEAQENDPAMFEDLDEVDGQDGLSGQ</sequence>
<dbReference type="GeneID" id="39603970"/>
<keyword evidence="3" id="KW-1185">Reference proteome</keyword>
<feature type="region of interest" description="Disordered" evidence="1">
    <location>
        <begin position="173"/>
        <end position="196"/>
    </location>
</feature>
<protein>
    <submittedName>
        <fullName evidence="2">Uncharacterized protein</fullName>
    </submittedName>
</protein>
<evidence type="ECO:0000313" key="2">
    <source>
        <dbReference type="EMBL" id="RNJ60086.1"/>
    </source>
</evidence>
<accession>A0A3M9YJW1</accession>
<dbReference type="RefSeq" id="XP_028498244.1">
    <property type="nucleotide sequence ID" value="XM_028634542.1"/>
</dbReference>
<proteinExistence type="predicted"/>
<dbReference type="AlphaFoldDB" id="A0A3M9YJW1"/>
<evidence type="ECO:0000256" key="1">
    <source>
        <dbReference type="SAM" id="MobiDB-lite"/>
    </source>
</evidence>
<evidence type="ECO:0000313" key="3">
    <source>
        <dbReference type="Proteomes" id="UP000267145"/>
    </source>
</evidence>
<feature type="compositionally biased region" description="Acidic residues" evidence="1">
    <location>
        <begin position="180"/>
        <end position="189"/>
    </location>
</feature>